<reference evidence="1" key="1">
    <citation type="submission" date="2022-04" db="EMBL/GenBank/DDBJ databases">
        <title>Jade perch genome.</title>
        <authorList>
            <person name="Chao B."/>
        </authorList>
    </citation>
    <scope>NUCLEOTIDE SEQUENCE</scope>
    <source>
        <strain evidence="1">CB-2022</strain>
    </source>
</reference>
<feature type="non-terminal residue" evidence="1">
    <location>
        <position position="1"/>
    </location>
</feature>
<name>A0ACB8VZZ5_9TELE</name>
<dbReference type="EMBL" id="CM041546">
    <property type="protein sequence ID" value="KAI3361143.1"/>
    <property type="molecule type" value="Genomic_DNA"/>
</dbReference>
<sequence>SFVPSVVAIRGENVSIRCDVTPKQAEWSHCAVDVKLQPICAPECSQLNQHFLPKCHVSNCEGETGRNLDLCLQLQGQGRASFSKSDCKGLKEVGFEDAGRYRCSGTIKGQRLSQNMQLVTAKSGLSGQKSSGVSRNTAAIVSLSFLLLVLLLVLAQMYKNHQR</sequence>
<gene>
    <name evidence="1" type="ORF">L3Q82_013340</name>
</gene>
<evidence type="ECO:0000313" key="1">
    <source>
        <dbReference type="EMBL" id="KAI3361143.1"/>
    </source>
</evidence>
<protein>
    <submittedName>
        <fullName evidence="1">Uncharacterized protein</fullName>
    </submittedName>
</protein>
<comment type="caution">
    <text evidence="1">The sequence shown here is derived from an EMBL/GenBank/DDBJ whole genome shotgun (WGS) entry which is preliminary data.</text>
</comment>
<proteinExistence type="predicted"/>
<dbReference type="Proteomes" id="UP000831701">
    <property type="component" value="Chromosome 16"/>
</dbReference>
<evidence type="ECO:0000313" key="2">
    <source>
        <dbReference type="Proteomes" id="UP000831701"/>
    </source>
</evidence>
<keyword evidence="2" id="KW-1185">Reference proteome</keyword>
<accession>A0ACB8VZZ5</accession>
<feature type="non-terminal residue" evidence="1">
    <location>
        <position position="163"/>
    </location>
</feature>
<organism evidence="1 2">
    <name type="scientific">Scortum barcoo</name>
    <name type="common">barcoo grunter</name>
    <dbReference type="NCBI Taxonomy" id="214431"/>
    <lineage>
        <taxon>Eukaryota</taxon>
        <taxon>Metazoa</taxon>
        <taxon>Chordata</taxon>
        <taxon>Craniata</taxon>
        <taxon>Vertebrata</taxon>
        <taxon>Euteleostomi</taxon>
        <taxon>Actinopterygii</taxon>
        <taxon>Neopterygii</taxon>
        <taxon>Teleostei</taxon>
        <taxon>Neoteleostei</taxon>
        <taxon>Acanthomorphata</taxon>
        <taxon>Eupercaria</taxon>
        <taxon>Centrarchiformes</taxon>
        <taxon>Terapontoidei</taxon>
        <taxon>Terapontidae</taxon>
        <taxon>Scortum</taxon>
    </lineage>
</organism>